<accession>A0A1S8X803</accession>
<evidence type="ECO:0000259" key="1">
    <source>
        <dbReference type="Pfam" id="PF00078"/>
    </source>
</evidence>
<dbReference type="AlphaFoldDB" id="A0A1S8X803"/>
<feature type="non-terminal residue" evidence="2">
    <location>
        <position position="411"/>
    </location>
</feature>
<feature type="domain" description="Reverse transcriptase" evidence="1">
    <location>
        <begin position="45"/>
        <end position="169"/>
    </location>
</feature>
<dbReference type="CDD" id="cd01647">
    <property type="entry name" value="RT_LTR"/>
    <property type="match status" value="1"/>
</dbReference>
<dbReference type="InterPro" id="IPR043502">
    <property type="entry name" value="DNA/RNA_pol_sf"/>
</dbReference>
<dbReference type="Pfam" id="PF00078">
    <property type="entry name" value="RVT_1"/>
    <property type="match status" value="1"/>
</dbReference>
<organism evidence="2 3">
    <name type="scientific">Opisthorchis viverrini</name>
    <name type="common">Southeast Asian liver fluke</name>
    <dbReference type="NCBI Taxonomy" id="6198"/>
    <lineage>
        <taxon>Eukaryota</taxon>
        <taxon>Metazoa</taxon>
        <taxon>Spiralia</taxon>
        <taxon>Lophotrochozoa</taxon>
        <taxon>Platyhelminthes</taxon>
        <taxon>Trematoda</taxon>
        <taxon>Digenea</taxon>
        <taxon>Opisthorchiida</taxon>
        <taxon>Opisthorchiata</taxon>
        <taxon>Opisthorchiidae</taxon>
        <taxon>Opisthorchis</taxon>
    </lineage>
</organism>
<dbReference type="EMBL" id="KV891737">
    <property type="protein sequence ID" value="OON22563.1"/>
    <property type="molecule type" value="Genomic_DNA"/>
</dbReference>
<proteinExistence type="predicted"/>
<sequence length="411" mass="47099">HVGFARNDILHGVALLGIIFVTSVTERATRKSAAWRLPQSEEETTTRIRNRSDCSANLDLVNAYLQFPVTENSRGYLTINTHLGLFKHNQLQFGVETAPAAFQQIMDTLLHEIPGIAVYLDDALIMGLDPSYSLCILENFFLRLKEAGFHLRVEKCNFSIESVEFLGFISKNLTEVLILTILKISDRWCLQKLLYNFAYFLASSVTIGFFCQALIEQERNKSAKQMLCLTSTNHIQRKLITVIPTVKFESEVHQIPNECVRRSPVTTETIRITTRNEEILLEVMDYIQTKWSNGEISPKPRPFPNRLGNRPQNACLDRNLERIRIIFDPRVRTQEVQQMIQTNRLRKFHTGDTVYSTNFPGPEKVSSDTVLGGKGNVIYEINVGNENWTTTISQLRPDHMQTQYRQEAENS</sequence>
<keyword evidence="3" id="KW-1185">Reference proteome</keyword>
<evidence type="ECO:0000313" key="3">
    <source>
        <dbReference type="Proteomes" id="UP000243686"/>
    </source>
</evidence>
<dbReference type="InterPro" id="IPR000477">
    <property type="entry name" value="RT_dom"/>
</dbReference>
<dbReference type="SUPFAM" id="SSF56672">
    <property type="entry name" value="DNA/RNA polymerases"/>
    <property type="match status" value="1"/>
</dbReference>
<dbReference type="PANTHER" id="PTHR37984:SF13">
    <property type="entry name" value="RIBONUCLEASE H"/>
    <property type="match status" value="1"/>
</dbReference>
<reference evidence="2 3" key="1">
    <citation type="submission" date="2015-03" db="EMBL/GenBank/DDBJ databases">
        <title>Draft genome of the nematode, Opisthorchis viverrini.</title>
        <authorList>
            <person name="Mitreva M."/>
        </authorList>
    </citation>
    <scope>NUCLEOTIDE SEQUENCE [LARGE SCALE GENOMIC DNA]</scope>
    <source>
        <strain evidence="2">Khon Kaen</strain>
    </source>
</reference>
<dbReference type="InterPro" id="IPR043128">
    <property type="entry name" value="Rev_trsase/Diguanyl_cyclase"/>
</dbReference>
<gene>
    <name evidence="2" type="ORF">X801_01530</name>
</gene>
<dbReference type="PANTHER" id="PTHR37984">
    <property type="entry name" value="PROTEIN CBG26694"/>
    <property type="match status" value="1"/>
</dbReference>
<dbReference type="Gene3D" id="3.10.10.10">
    <property type="entry name" value="HIV Type 1 Reverse Transcriptase, subunit A, domain 1"/>
    <property type="match status" value="1"/>
</dbReference>
<name>A0A1S8X803_OPIVI</name>
<dbReference type="Proteomes" id="UP000243686">
    <property type="component" value="Unassembled WGS sequence"/>
</dbReference>
<dbReference type="InterPro" id="IPR050951">
    <property type="entry name" value="Retrovirus_Pol_polyprotein"/>
</dbReference>
<evidence type="ECO:0000313" key="2">
    <source>
        <dbReference type="EMBL" id="OON22563.1"/>
    </source>
</evidence>
<protein>
    <recommendedName>
        <fullName evidence="1">Reverse transcriptase domain-containing protein</fullName>
    </recommendedName>
</protein>
<dbReference type="Gene3D" id="3.30.70.270">
    <property type="match status" value="1"/>
</dbReference>
<feature type="non-terminal residue" evidence="2">
    <location>
        <position position="1"/>
    </location>
</feature>